<dbReference type="NCBIfam" id="TIGR04183">
    <property type="entry name" value="Por_Secre_tail"/>
    <property type="match status" value="1"/>
</dbReference>
<dbReference type="Proteomes" id="UP000244677">
    <property type="component" value="Chromosome"/>
</dbReference>
<dbReference type="InterPro" id="IPR028994">
    <property type="entry name" value="Integrin_alpha_N"/>
</dbReference>
<evidence type="ECO:0000259" key="4">
    <source>
        <dbReference type="Pfam" id="PF18962"/>
    </source>
</evidence>
<dbReference type="KEGG" id="fki:FK004_01890"/>
<sequence length="864" mass="92520">MLMKKIYFILTALISCSQMQSQLFEAVPNSGFQGVFFGDCATADFNNDGKTDFIISGAKPGYTGFTAIYENNNGSFAANTIAQLDQLMYSAIAVADLNGDNRNDIIVTGTTTTGTAETVFVIYYNNGDGSFSKDNTTGIVGVNFGSLQVADFDGDGRKDILVNGNPGTEYSTKIYRQGINGTFTDMNANLMGTYFSATKVFDANGDGHPDILVTGYNTAGIPDSKIYLNSGDGTFTEKQTTLAGVYFSSIDVADINNDGHPDLLISGTDTTPKQTLIIYMNDGTGNFTEMENNFIGTYNGSSKFVDYNNDGLIDVFSIGSNAAGQNTTLLYKNNGNGTFTEDTAAAASIAGLNMSRAQWFDYDGDGDLDVLTIGFEGGNIAHTTLYKNTTINPVTCSEPGNTTGDTGCVTFTYLGSPVTYTTVRGSDGNIWLQQNLGSSKVAETVNDADAYGDLFQWGRHDDGHQKRNSTTAAIPTPNNPSGIINSSTAAEFYVGSPGWWSPNALTDKWVGSTPAEASDVNGCDPCKALGNGWKMPTETEWEAIIESQNIANPATAFTSVLKLPASGYRSASGALTFVGTRGYYSSATTSSSGSKYLYVGTTIANPSAGGPRGQASAVRCLKYPSAVESPYCNVTVDYDVEPITRVSFAGINNTSSATVNGSPAYENFTAISGTVHAGQSYEIIVEGNTAGAFEHDIRVFIDWNKNGVFDMDSEYYGFSLNPSTGADGVQATGTIAVPSNALMGNTRMRIIKDQWNVYEEGEFHGCLNAYYGQVEDYTLDVQQTLGVIDVIKNTFEIYPNPTHNTVTIATESILKSARVYNQLGQLIVDQTQPVINLSQAPTGIYMIQIEFENGQTAVRKLIKK</sequence>
<name>A0A2S1LJV2_9FLAO</name>
<dbReference type="Gene3D" id="2.130.10.130">
    <property type="entry name" value="Integrin alpha, N-terminal"/>
    <property type="match status" value="2"/>
</dbReference>
<evidence type="ECO:0000259" key="5">
    <source>
        <dbReference type="Pfam" id="PF20009"/>
    </source>
</evidence>
<evidence type="ECO:0000313" key="6">
    <source>
        <dbReference type="EMBL" id="AWG24055.1"/>
    </source>
</evidence>
<dbReference type="AlphaFoldDB" id="A0A2S1LJV2"/>
<feature type="region of interest" description="Disordered" evidence="2">
    <location>
        <begin position="459"/>
        <end position="481"/>
    </location>
</feature>
<dbReference type="PROSITE" id="PS51257">
    <property type="entry name" value="PROKAR_LIPOPROTEIN"/>
    <property type="match status" value="1"/>
</dbReference>
<feature type="domain" description="Secretion system C-terminal sorting" evidence="4">
    <location>
        <begin position="797"/>
        <end position="862"/>
    </location>
</feature>
<dbReference type="InterPro" id="IPR013517">
    <property type="entry name" value="FG-GAP"/>
</dbReference>
<dbReference type="InterPro" id="IPR045474">
    <property type="entry name" value="GEVED"/>
</dbReference>
<evidence type="ECO:0000313" key="7">
    <source>
        <dbReference type="Proteomes" id="UP000244677"/>
    </source>
</evidence>
<accession>A0A2S1LJV2</accession>
<dbReference type="PANTHER" id="PTHR44103">
    <property type="entry name" value="PROPROTEIN CONVERTASE P"/>
    <property type="match status" value="1"/>
</dbReference>
<proteinExistence type="predicted"/>
<reference evidence="6 7" key="1">
    <citation type="submission" date="2017-04" db="EMBL/GenBank/DDBJ databases">
        <title>Complete genome sequence of Flavobacterium kingsejong AJ004.</title>
        <authorList>
            <person name="Lee P.C."/>
        </authorList>
    </citation>
    <scope>NUCLEOTIDE SEQUENCE [LARGE SCALE GENOMIC DNA]</scope>
    <source>
        <strain evidence="6 7">AJ004</strain>
    </source>
</reference>
<dbReference type="OrthoDB" id="9805760at2"/>
<dbReference type="InterPro" id="IPR026444">
    <property type="entry name" value="Secre_tail"/>
</dbReference>
<feature type="signal peptide" evidence="3">
    <location>
        <begin position="1"/>
        <end position="21"/>
    </location>
</feature>
<protein>
    <submittedName>
        <fullName evidence="6">Uncharacterized protein</fullName>
    </submittedName>
</protein>
<evidence type="ECO:0000256" key="2">
    <source>
        <dbReference type="SAM" id="MobiDB-lite"/>
    </source>
</evidence>
<dbReference type="SUPFAM" id="SSF69318">
    <property type="entry name" value="Integrin alpha N-terminal domain"/>
    <property type="match status" value="1"/>
</dbReference>
<dbReference type="EMBL" id="CP020919">
    <property type="protein sequence ID" value="AWG24055.1"/>
    <property type="molecule type" value="Genomic_DNA"/>
</dbReference>
<organism evidence="6 7">
    <name type="scientific">Flavobacterium kingsejongi</name>
    <dbReference type="NCBI Taxonomy" id="1678728"/>
    <lineage>
        <taxon>Bacteria</taxon>
        <taxon>Pseudomonadati</taxon>
        <taxon>Bacteroidota</taxon>
        <taxon>Flavobacteriia</taxon>
        <taxon>Flavobacteriales</taxon>
        <taxon>Flavobacteriaceae</taxon>
        <taxon>Flavobacterium</taxon>
    </lineage>
</organism>
<gene>
    <name evidence="6" type="ORF">FK004_01890</name>
</gene>
<evidence type="ECO:0000256" key="1">
    <source>
        <dbReference type="ARBA" id="ARBA00022729"/>
    </source>
</evidence>
<dbReference type="Pfam" id="PF13517">
    <property type="entry name" value="FG-GAP_3"/>
    <property type="match status" value="4"/>
</dbReference>
<feature type="chain" id="PRO_5015614994" evidence="3">
    <location>
        <begin position="22"/>
        <end position="864"/>
    </location>
</feature>
<dbReference type="Pfam" id="PF20009">
    <property type="entry name" value="GEVED"/>
    <property type="match status" value="1"/>
</dbReference>
<keyword evidence="7" id="KW-1185">Reference proteome</keyword>
<dbReference type="PANTHER" id="PTHR44103:SF1">
    <property type="entry name" value="PROPROTEIN CONVERTASE P"/>
    <property type="match status" value="1"/>
</dbReference>
<evidence type="ECO:0000256" key="3">
    <source>
        <dbReference type="SAM" id="SignalP"/>
    </source>
</evidence>
<dbReference type="Pfam" id="PF18962">
    <property type="entry name" value="Por_Secre_tail"/>
    <property type="match status" value="1"/>
</dbReference>
<feature type="domain" description="GEVED" evidence="5">
    <location>
        <begin position="697"/>
        <end position="779"/>
    </location>
</feature>
<keyword evidence="1 3" id="KW-0732">Signal</keyword>